<accession>A0ABM1HLS2</accession>
<dbReference type="Proteomes" id="UP000694930">
    <property type="component" value="Chromosome 9"/>
</dbReference>
<reference evidence="3" key="2">
    <citation type="submission" date="2025-08" db="UniProtKB">
        <authorList>
            <consortium name="RefSeq"/>
        </authorList>
    </citation>
    <scope>IDENTIFICATION</scope>
</reference>
<keyword evidence="2" id="KW-1185">Reference proteome</keyword>
<evidence type="ECO:0000256" key="1">
    <source>
        <dbReference type="SAM" id="MobiDB-lite"/>
    </source>
</evidence>
<gene>
    <name evidence="3" type="primary">LOC107030640</name>
</gene>
<dbReference type="GeneID" id="107030640"/>
<feature type="compositionally biased region" description="Basic and acidic residues" evidence="1">
    <location>
        <begin position="27"/>
        <end position="46"/>
    </location>
</feature>
<name>A0ABM1HLS2_SOLPN</name>
<feature type="region of interest" description="Disordered" evidence="1">
    <location>
        <begin position="27"/>
        <end position="61"/>
    </location>
</feature>
<evidence type="ECO:0000313" key="3">
    <source>
        <dbReference type="RefSeq" id="XP_015087391.1"/>
    </source>
</evidence>
<sequence length="108" mass="12226">MAYGKMQAPGGQADGEKQHVLGITRNLRDASTEQRRTSIRHEESKQHSKQKKGVPPNAAVRRKLSGMFDKSKLRIESYLVNVSSIWTLKLGLDSKPFPENMYRVSDLN</sequence>
<reference evidence="2" key="1">
    <citation type="journal article" date="2014" name="Nat. Genet.">
        <title>The genome of the stress-tolerant wild tomato species Solanum pennellii.</title>
        <authorList>
            <person name="Bolger A."/>
            <person name="Scossa F."/>
            <person name="Bolger M.E."/>
            <person name="Lanz C."/>
            <person name="Maumus F."/>
            <person name="Tohge T."/>
            <person name="Quesneville H."/>
            <person name="Alseekh S."/>
            <person name="Sorensen I."/>
            <person name="Lichtenstein G."/>
            <person name="Fich E.A."/>
            <person name="Conte M."/>
            <person name="Keller H."/>
            <person name="Schneeberger K."/>
            <person name="Schwacke R."/>
            <person name="Ofner I."/>
            <person name="Vrebalov J."/>
            <person name="Xu Y."/>
            <person name="Osorio S."/>
            <person name="Aflitos S.A."/>
            <person name="Schijlen E."/>
            <person name="Jimenez-Gomez J.M."/>
            <person name="Ryngajllo M."/>
            <person name="Kimura S."/>
            <person name="Kumar R."/>
            <person name="Koenig D."/>
            <person name="Headland L.R."/>
            <person name="Maloof J.N."/>
            <person name="Sinha N."/>
            <person name="van Ham R.C."/>
            <person name="Lankhorst R.K."/>
            <person name="Mao L."/>
            <person name="Vogel A."/>
            <person name="Arsova B."/>
            <person name="Panstruga R."/>
            <person name="Fei Z."/>
            <person name="Rose J.K."/>
            <person name="Zamir D."/>
            <person name="Carrari F."/>
            <person name="Giovannoni J.J."/>
            <person name="Weigel D."/>
            <person name="Usadel B."/>
            <person name="Fernie A.R."/>
        </authorList>
    </citation>
    <scope>NUCLEOTIDE SEQUENCE [LARGE SCALE GENOMIC DNA]</scope>
    <source>
        <strain evidence="2">cv. LA0716</strain>
    </source>
</reference>
<dbReference type="RefSeq" id="XP_015087391.1">
    <property type="nucleotide sequence ID" value="XM_015231905.2"/>
</dbReference>
<proteinExistence type="predicted"/>
<organism evidence="2 3">
    <name type="scientific">Solanum pennellii</name>
    <name type="common">Tomato</name>
    <name type="synonym">Lycopersicon pennellii</name>
    <dbReference type="NCBI Taxonomy" id="28526"/>
    <lineage>
        <taxon>Eukaryota</taxon>
        <taxon>Viridiplantae</taxon>
        <taxon>Streptophyta</taxon>
        <taxon>Embryophyta</taxon>
        <taxon>Tracheophyta</taxon>
        <taxon>Spermatophyta</taxon>
        <taxon>Magnoliopsida</taxon>
        <taxon>eudicotyledons</taxon>
        <taxon>Gunneridae</taxon>
        <taxon>Pentapetalae</taxon>
        <taxon>asterids</taxon>
        <taxon>lamiids</taxon>
        <taxon>Solanales</taxon>
        <taxon>Solanaceae</taxon>
        <taxon>Solanoideae</taxon>
        <taxon>Solaneae</taxon>
        <taxon>Solanum</taxon>
        <taxon>Solanum subgen. Lycopersicon</taxon>
    </lineage>
</organism>
<protein>
    <submittedName>
        <fullName evidence="3">Uncharacterized protein LOC107030640 isoform X1</fullName>
    </submittedName>
</protein>
<evidence type="ECO:0000313" key="2">
    <source>
        <dbReference type="Proteomes" id="UP000694930"/>
    </source>
</evidence>